<dbReference type="PANTHER" id="PTHR34070">
    <property type="entry name" value="ARMADILLO-TYPE FOLD"/>
    <property type="match status" value="1"/>
</dbReference>
<keyword evidence="2" id="KW-1185">Reference proteome</keyword>
<accession>A0A4Q0VNA9</accession>
<dbReference type="Pfam" id="PF08713">
    <property type="entry name" value="DNA_alkylation"/>
    <property type="match status" value="1"/>
</dbReference>
<evidence type="ECO:0000313" key="1">
    <source>
        <dbReference type="EMBL" id="RXI96633.1"/>
    </source>
</evidence>
<dbReference type="CDD" id="cd07064">
    <property type="entry name" value="AlkD_like_1"/>
    <property type="match status" value="1"/>
</dbReference>
<gene>
    <name evidence="1" type="ORF">DS745_23320</name>
</gene>
<proteinExistence type="predicted"/>
<dbReference type="PANTHER" id="PTHR34070:SF1">
    <property type="entry name" value="DNA ALKYLATION REPAIR PROTEIN"/>
    <property type="match status" value="1"/>
</dbReference>
<dbReference type="InterPro" id="IPR016024">
    <property type="entry name" value="ARM-type_fold"/>
</dbReference>
<sequence>MQIQDITSEFKLIENKEKAIGMSAYMKNHFDFYGIQSPERRKITSKLFKEGQVGKTPIDWKMVFDLWEQREREYQYVAVDFLVKSKKYLVADDLTQVKKLITSKSWWDTVDAIASNVVGQIVRTYPEQVNMMDEWIEDDNMWVRRTAILHQLSYKESTDEDRLFSYCEKHANDTEFFIAKAIGWALREYGKTKPQSVIEFVEKTPLQKLSKREALKHLGK</sequence>
<dbReference type="Gene3D" id="1.25.40.290">
    <property type="entry name" value="ARM repeat domains"/>
    <property type="match status" value="1"/>
</dbReference>
<protein>
    <submittedName>
        <fullName evidence="1">DNA alkylation repair protein</fullName>
    </submittedName>
</protein>
<dbReference type="AlphaFoldDB" id="A0A4Q0VNA9"/>
<dbReference type="Gene3D" id="1.20.1660.10">
    <property type="entry name" value="Hypothetical protein (EF3068)"/>
    <property type="match status" value="1"/>
</dbReference>
<reference evidence="1 2" key="1">
    <citation type="journal article" date="2019" name="Int. J. Syst. Evol. Microbiol.">
        <title>Anaerobacillus alkaliphilus sp. nov., a novel alkaliphilic and moderately halophilic bacterium.</title>
        <authorList>
            <person name="Borsodi A.K."/>
            <person name="Aszalos J.M."/>
            <person name="Bihari P."/>
            <person name="Nagy I."/>
            <person name="Schumann P."/>
            <person name="Sproer C."/>
            <person name="Kovacs A.L."/>
            <person name="Boka K."/>
            <person name="Dobosy P."/>
            <person name="Ovari M."/>
            <person name="Szili-Kovacs T."/>
            <person name="Toth E."/>
        </authorList>
    </citation>
    <scope>NUCLEOTIDE SEQUENCE [LARGE SCALE GENOMIC DNA]</scope>
    <source>
        <strain evidence="1 2">B16-10</strain>
    </source>
</reference>
<evidence type="ECO:0000313" key="2">
    <source>
        <dbReference type="Proteomes" id="UP000290649"/>
    </source>
</evidence>
<dbReference type="InterPro" id="IPR014825">
    <property type="entry name" value="DNA_alkylation"/>
</dbReference>
<comment type="caution">
    <text evidence="1">The sequence shown here is derived from an EMBL/GenBank/DDBJ whole genome shotgun (WGS) entry which is preliminary data.</text>
</comment>
<dbReference type="RefSeq" id="WP_129080605.1">
    <property type="nucleotide sequence ID" value="NZ_QOUX01000047.1"/>
</dbReference>
<name>A0A4Q0VNA9_9BACI</name>
<dbReference type="EMBL" id="QOUX01000047">
    <property type="protein sequence ID" value="RXI96633.1"/>
    <property type="molecule type" value="Genomic_DNA"/>
</dbReference>
<dbReference type="Proteomes" id="UP000290649">
    <property type="component" value="Unassembled WGS sequence"/>
</dbReference>
<dbReference type="OrthoDB" id="9775346at2"/>
<dbReference type="SUPFAM" id="SSF48371">
    <property type="entry name" value="ARM repeat"/>
    <property type="match status" value="1"/>
</dbReference>
<organism evidence="1 2">
    <name type="scientific">Anaerobacillus alkaliphilus</name>
    <dbReference type="NCBI Taxonomy" id="1548597"/>
    <lineage>
        <taxon>Bacteria</taxon>
        <taxon>Bacillati</taxon>
        <taxon>Bacillota</taxon>
        <taxon>Bacilli</taxon>
        <taxon>Bacillales</taxon>
        <taxon>Bacillaceae</taxon>
        <taxon>Anaerobacillus</taxon>
    </lineage>
</organism>